<accession>A0A0F7KMP0</accession>
<evidence type="ECO:0000313" key="2">
    <source>
        <dbReference type="EMBL" id="AKH40328.1"/>
    </source>
</evidence>
<feature type="region of interest" description="Disordered" evidence="1">
    <location>
        <begin position="962"/>
        <end position="981"/>
    </location>
</feature>
<sequence>MEGAKSEGQSVNTTTINNNNNNNNVDSVTITTNVEKMKNEKMVETGSENSLHIKAPVEPEVIIREPPNEPISAPVTAVSSSVAIDDNDNDENGGNIINGNDIDEDDHSEDDEPTGIDDDEDEDDDEDDDDGNNVMLLTKNIMVAVAAAITAPSTNVVTDATPPTPPITTTTNADTIVVATTTTTTNSETSSNITTIESNDDNIDGSNLKICANVTSNDPITATTTAVTTTAIVSLDTDTTITTTTPPTTTTNTETTTTGNITDTASINISSIVTPVDVTNTTTATTTTNTDIATTNTITTGTDDIVIITDTITTPDVINIKAISNNVVSVANTQTDNIKSNDIATKTTSTINVDNNTTMTNSKESTHNFDNNCNGVTRNNNIDITDNNIKQNDENESIMDFTFTETPIDNRNSLKKTNNSRRHTVGSEQLETRPSVINLNPTENLQARSTPYLITNPADIIRQDNRKLTQAMATTGLVFNDEFTMMKPAPETNIPSSPESSSRSPSPLIPLAVVDVVMSEPSPPPSSSSSTPIQQATMLQTNPNNGNTINTNVNNISNNIMSLDSRKRKAPTISINLMQFVHLLYEIYDEMIFDNATKQMSFKRPISTYVDNCSSAKYLKFDENSTSVGIPPNSSDNFKSKVYNCIMNKLFVWFENQNATFIFPKELLRYFLATHIKFIKPSDFIETNAIPKADKRGKTMAQLLNGSILYEYAKGFDIFVSSMARSDIGDIQALKFIIQKKITIPSNMYEQSLNIKFTPKPHIQDIECTHREDYSQIMITNNKQMFVLITKDIVMIYDGTIFVAPTTNTEREFTTKLREESKLNEGDYMLLDIMFAVKIRVIDVLQCSLNGKTTLPESYTSRLQLIQRILPGIRLATITTQQRTNNNDCSYIQKPNVGFGPSYIYHKSNLTTAAIGILDKNVILALHDRNDKSLVVKYKVSISGSASYLLAIMPTIAVSIPNNNSEPQEEQLQSQQTSQPQGPSLTILMDDIPIRIVGDLKDVRLFEKIIPIELKDCNRLGLYSNRPISDVSEYKTNTVRKESAILDDITKQINLNPDLLSQILMKAAVASVTLNDEAKAIIRNILDPKFDISFNGYNNMS</sequence>
<organism evidence="2">
    <name type="scientific">Kallithea virus</name>
    <dbReference type="NCBI Taxonomy" id="1654582"/>
    <lineage>
        <taxon>Viruses</taxon>
        <taxon>Viruses incertae sedis</taxon>
        <taxon>Naldaviricetes</taxon>
        <taxon>Lefavirales</taxon>
        <taxon>Nudiviridae</taxon>
        <taxon>Alphanudivirus</taxon>
        <taxon>Alphanudivirus dromelanogasteris</taxon>
    </lineage>
</organism>
<reference evidence="2" key="1">
    <citation type="journal article" date="2015" name="PLoS Biol.">
        <title>The Discovery, Distribution, and Evolution of Viruses Associated with Drosophila melanogaster.</title>
        <authorList>
            <person name="Webster C.L."/>
            <person name="Waldron F.M."/>
            <person name="Robertson S."/>
            <person name="Crowson D."/>
            <person name="Ferrari G."/>
            <person name="Quintana J.F."/>
            <person name="Brouqui J.M."/>
            <person name="Bayne E.H."/>
            <person name="Longdon B."/>
            <person name="Buck A.H."/>
            <person name="Lazzaro B.P."/>
            <person name="Akorli J."/>
            <person name="Haddrill P.R."/>
            <person name="Obbard D.J."/>
        </authorList>
    </citation>
    <scope>NUCLEOTIDE SEQUENCE</scope>
</reference>
<feature type="region of interest" description="Disordered" evidence="1">
    <location>
        <begin position="488"/>
        <end position="507"/>
    </location>
</feature>
<evidence type="ECO:0000256" key="1">
    <source>
        <dbReference type="SAM" id="MobiDB-lite"/>
    </source>
</evidence>
<proteinExistence type="predicted"/>
<feature type="region of interest" description="Disordered" evidence="1">
    <location>
        <begin position="409"/>
        <end position="430"/>
    </location>
</feature>
<name>A0A0F7KMP0_9VIRU</name>
<feature type="compositionally biased region" description="Low complexity" evidence="1">
    <location>
        <begin position="10"/>
        <end position="28"/>
    </location>
</feature>
<protein>
    <submittedName>
        <fullName evidence="2">Putative gp37-like protein</fullName>
    </submittedName>
</protein>
<feature type="region of interest" description="Disordered" evidence="1">
    <location>
        <begin position="83"/>
        <end position="133"/>
    </location>
</feature>
<feature type="compositionally biased region" description="Acidic residues" evidence="1">
    <location>
        <begin position="101"/>
        <end position="131"/>
    </location>
</feature>
<feature type="region of interest" description="Disordered" evidence="1">
    <location>
        <begin position="1"/>
        <end position="28"/>
    </location>
</feature>
<dbReference type="EMBL" id="KP714101">
    <property type="protein sequence ID" value="AKH40328.1"/>
    <property type="molecule type" value="Genomic_DNA"/>
</dbReference>
<feature type="compositionally biased region" description="Low complexity" evidence="1">
    <location>
        <begin position="495"/>
        <end position="506"/>
    </location>
</feature>